<comment type="function">
    <text evidence="8">Required for the first step of diphthamide biosynthesis, a post-translational modification of histidine which occurs in elongation factor 2. DPH1 and DPH2 transfer a 3-amino-3-carboxypropyl (ACP) group from S-adenosyl-L-methionine (SAM) to a histidine residue, the reaction is assisted by a reduction system comprising DPH3 and a NADH-dependent reductase. Facilitates the reduction of the catalytic iron-sulfur cluster found in the DPH1 subunit.</text>
</comment>
<dbReference type="FunFam" id="3.40.50.11860:FF:000001">
    <property type="entry name" value="2-(3-amino-3-carboxypropyl)histidine synthase subunit 2"/>
    <property type="match status" value="1"/>
</dbReference>
<comment type="similarity">
    <text evidence="3 8">Belongs to the DPH1/DPH2 family. DPH2 subfamily.</text>
</comment>
<reference evidence="10" key="1">
    <citation type="submission" date="2023-04" db="EMBL/GenBank/DDBJ databases">
        <authorList>
            <person name="Vijverberg K."/>
            <person name="Xiong W."/>
            <person name="Schranz E."/>
        </authorList>
    </citation>
    <scope>NUCLEOTIDE SEQUENCE</scope>
</reference>
<evidence type="ECO:0000256" key="6">
    <source>
        <dbReference type="ARBA" id="ARBA00023004"/>
    </source>
</evidence>
<dbReference type="Pfam" id="PF01866">
    <property type="entry name" value="Diphthamide_syn"/>
    <property type="match status" value="1"/>
</dbReference>
<dbReference type="InterPro" id="IPR016435">
    <property type="entry name" value="DPH1/DPH2"/>
</dbReference>
<keyword evidence="11" id="KW-1185">Reference proteome</keyword>
<dbReference type="SFLD" id="SFLDS00032">
    <property type="entry name" value="Radical_SAM_3-amino-3-carboxyp"/>
    <property type="match status" value="1"/>
</dbReference>
<dbReference type="NCBIfam" id="TIGR00322">
    <property type="entry name" value="diphth2_R"/>
    <property type="match status" value="1"/>
</dbReference>
<accession>A0AA35VLP5</accession>
<dbReference type="InterPro" id="IPR042263">
    <property type="entry name" value="DPH1/DPH2_1"/>
</dbReference>
<evidence type="ECO:0000313" key="10">
    <source>
        <dbReference type="EMBL" id="CAI9271104.1"/>
    </source>
</evidence>
<comment type="pathway">
    <text evidence="2 8">Protein modification; peptidyl-diphthamide biosynthesis.</text>
</comment>
<dbReference type="Gene3D" id="3.40.50.11860">
    <property type="entry name" value="Diphthamide synthesis DPH1/DPH2 domain 3"/>
    <property type="match status" value="1"/>
</dbReference>
<keyword evidence="7 8" id="KW-0411">Iron-sulfur</keyword>
<keyword evidence="6 8" id="KW-0408">Iron</keyword>
<dbReference type="GO" id="GO:0051536">
    <property type="term" value="F:iron-sulfur cluster binding"/>
    <property type="evidence" value="ECO:0007669"/>
    <property type="project" value="UniProtKB-KW"/>
</dbReference>
<dbReference type="Gene3D" id="3.40.50.11840">
    <property type="entry name" value="Diphthamide synthesis DPH1/DPH2 domain 1"/>
    <property type="match status" value="1"/>
</dbReference>
<dbReference type="GO" id="GO:0090560">
    <property type="term" value="F:2-(3-amino-3-carboxypropyl)histidine synthase activity"/>
    <property type="evidence" value="ECO:0007669"/>
    <property type="project" value="InterPro"/>
</dbReference>
<gene>
    <name evidence="10" type="ORF">LSALG_LOCUS11384</name>
</gene>
<evidence type="ECO:0000256" key="4">
    <source>
        <dbReference type="ARBA" id="ARBA00021914"/>
    </source>
</evidence>
<dbReference type="SFLD" id="SFLDG01121">
    <property type="entry name" value="Diphthamide_biosynthesis"/>
    <property type="match status" value="1"/>
</dbReference>
<evidence type="ECO:0000256" key="8">
    <source>
        <dbReference type="RuleBase" id="RU364133"/>
    </source>
</evidence>
<sequence>MDFESKYEVSRVATFIRSNKFKRVALQFPDELLKDSTRVVGALRNALFGLCCKGDDNEVKDIGLYVMADTTYGSCCVDEVGASHINADCVIHYGHTCLSPTTKLPAFFVFGKAPINASNCAKHLCDYASSTTKPVMVLFGLEYEHALKDIIIEASASASARCKLHFADVMSQAMIPSPSPTKGSEMNGDAATTTYRIGGLFWSLNEGHTMDDYSLCFIGPDNSAFANIVLTFNACEIVRYNATENEMLTDTSQQRRILKRRYYLVEKAKDAEIVGILVGTLGVAGYLSMIHQIKEMITRAGKKAYTLVMGRPNPSKLANFPECNVFIYISCAQTALLDSKDFLAPVITPFEAILAFNRGSEWTGKYIMEFQELAAVGMDMMPMPRKEARFSFLKGAYIEDPDFQQDMNGGDEDGVVSLVNSESALQERGKDDKMMVKGSARSGLEFFASRSFQGLDMNSNSNGPEPFIIGRTGKASGYDNETSKSTT</sequence>
<dbReference type="GO" id="GO:0046872">
    <property type="term" value="F:metal ion binding"/>
    <property type="evidence" value="ECO:0007669"/>
    <property type="project" value="UniProtKB-KW"/>
</dbReference>
<evidence type="ECO:0000256" key="5">
    <source>
        <dbReference type="ARBA" id="ARBA00022723"/>
    </source>
</evidence>
<protein>
    <recommendedName>
        <fullName evidence="4 8">2-(3-amino-3-carboxypropyl)histidine synthase subunit 2</fullName>
    </recommendedName>
</protein>
<dbReference type="PANTHER" id="PTHR10762:SF2">
    <property type="entry name" value="2-(3-AMINO-3-CARBOXYPROPYL)HISTIDINE SYNTHASE SUBUNIT 2"/>
    <property type="match status" value="1"/>
</dbReference>
<dbReference type="GO" id="GO:0017183">
    <property type="term" value="P:protein histidyl modification to diphthamide"/>
    <property type="evidence" value="ECO:0007669"/>
    <property type="project" value="InterPro"/>
</dbReference>
<proteinExistence type="inferred from homology"/>
<evidence type="ECO:0000256" key="9">
    <source>
        <dbReference type="SAM" id="MobiDB-lite"/>
    </source>
</evidence>
<organism evidence="10 11">
    <name type="scientific">Lactuca saligna</name>
    <name type="common">Willowleaf lettuce</name>
    <dbReference type="NCBI Taxonomy" id="75948"/>
    <lineage>
        <taxon>Eukaryota</taxon>
        <taxon>Viridiplantae</taxon>
        <taxon>Streptophyta</taxon>
        <taxon>Embryophyta</taxon>
        <taxon>Tracheophyta</taxon>
        <taxon>Spermatophyta</taxon>
        <taxon>Magnoliopsida</taxon>
        <taxon>eudicotyledons</taxon>
        <taxon>Gunneridae</taxon>
        <taxon>Pentapetalae</taxon>
        <taxon>asterids</taxon>
        <taxon>campanulids</taxon>
        <taxon>Asterales</taxon>
        <taxon>Asteraceae</taxon>
        <taxon>Cichorioideae</taxon>
        <taxon>Cichorieae</taxon>
        <taxon>Lactucinae</taxon>
        <taxon>Lactuca</taxon>
    </lineage>
</organism>
<evidence type="ECO:0000256" key="2">
    <source>
        <dbReference type="ARBA" id="ARBA00005156"/>
    </source>
</evidence>
<dbReference type="AlphaFoldDB" id="A0AA35VLP5"/>
<comment type="cofactor">
    <cofactor evidence="1">
        <name>[4Fe-4S] cluster</name>
        <dbReference type="ChEBI" id="CHEBI:49883"/>
    </cofactor>
</comment>
<keyword evidence="5 8" id="KW-0479">Metal-binding</keyword>
<dbReference type="Proteomes" id="UP001177003">
    <property type="component" value="Chromosome 2"/>
</dbReference>
<name>A0AA35VLP5_LACSI</name>
<evidence type="ECO:0000313" key="11">
    <source>
        <dbReference type="Proteomes" id="UP001177003"/>
    </source>
</evidence>
<dbReference type="InterPro" id="IPR042265">
    <property type="entry name" value="DPH1/DPH2_3"/>
</dbReference>
<evidence type="ECO:0000256" key="1">
    <source>
        <dbReference type="ARBA" id="ARBA00001966"/>
    </source>
</evidence>
<dbReference type="EMBL" id="OX465078">
    <property type="protein sequence ID" value="CAI9271104.1"/>
    <property type="molecule type" value="Genomic_DNA"/>
</dbReference>
<feature type="region of interest" description="Disordered" evidence="9">
    <location>
        <begin position="455"/>
        <end position="487"/>
    </location>
</feature>
<dbReference type="NCBIfam" id="TIGR00272">
    <property type="entry name" value="DPH2"/>
    <property type="match status" value="1"/>
</dbReference>
<evidence type="ECO:0000256" key="3">
    <source>
        <dbReference type="ARBA" id="ARBA00006179"/>
    </source>
</evidence>
<dbReference type="FunFam" id="3.40.50.11840:FF:000002">
    <property type="entry name" value="2-(3-amino-3-carboxypropyl)histidine synthase subunit 2"/>
    <property type="match status" value="1"/>
</dbReference>
<evidence type="ECO:0000256" key="7">
    <source>
        <dbReference type="ARBA" id="ARBA00023014"/>
    </source>
</evidence>
<dbReference type="PANTHER" id="PTHR10762">
    <property type="entry name" value="DIPHTHAMIDE BIOSYNTHESIS PROTEIN"/>
    <property type="match status" value="1"/>
</dbReference>
<dbReference type="InterPro" id="IPR010014">
    <property type="entry name" value="DHP2"/>
</dbReference>